<dbReference type="InterPro" id="IPR050983">
    <property type="entry name" value="GST_Omega/HSP26"/>
</dbReference>
<evidence type="ECO:0000256" key="7">
    <source>
        <dbReference type="ARBA" id="ARBA00032186"/>
    </source>
</evidence>
<dbReference type="EC" id="1.8.5.1" evidence="2"/>
<dbReference type="Proteomes" id="UP000494206">
    <property type="component" value="Unassembled WGS sequence"/>
</dbReference>
<dbReference type="SUPFAM" id="SSF52833">
    <property type="entry name" value="Thioredoxin-like"/>
    <property type="match status" value="1"/>
</dbReference>
<dbReference type="AlphaFoldDB" id="A0A8S1EMZ3"/>
<keyword evidence="6" id="KW-0560">Oxidoreductase</keyword>
<evidence type="ECO:0000256" key="4">
    <source>
        <dbReference type="ARBA" id="ARBA00013060"/>
    </source>
</evidence>
<dbReference type="InterPro" id="IPR036282">
    <property type="entry name" value="Glutathione-S-Trfase_C_sf"/>
</dbReference>
<feature type="domain" description="GST N-terminal" evidence="12">
    <location>
        <begin position="23"/>
        <end position="101"/>
    </location>
</feature>
<dbReference type="EC" id="1.20.4.2" evidence="4"/>
<dbReference type="GO" id="GO:0045174">
    <property type="term" value="F:glutathione dehydrogenase (ascorbate) activity"/>
    <property type="evidence" value="ECO:0007669"/>
    <property type="project" value="UniProtKB-EC"/>
</dbReference>
<dbReference type="InterPro" id="IPR004045">
    <property type="entry name" value="Glutathione_S-Trfase_N"/>
</dbReference>
<gene>
    <name evidence="14" type="ORF">CBOVIS_LOCUS5206</name>
</gene>
<evidence type="ECO:0000256" key="2">
    <source>
        <dbReference type="ARBA" id="ARBA00012436"/>
    </source>
</evidence>
<evidence type="ECO:0000313" key="15">
    <source>
        <dbReference type="Proteomes" id="UP000494206"/>
    </source>
</evidence>
<dbReference type="InterPro" id="IPR036249">
    <property type="entry name" value="Thioredoxin-like_sf"/>
</dbReference>
<name>A0A8S1EMZ3_9PELO</name>
<dbReference type="GO" id="GO:0004364">
    <property type="term" value="F:glutathione transferase activity"/>
    <property type="evidence" value="ECO:0007669"/>
    <property type="project" value="UniProtKB-EC"/>
</dbReference>
<evidence type="ECO:0000259" key="12">
    <source>
        <dbReference type="PROSITE" id="PS50404"/>
    </source>
</evidence>
<dbReference type="GO" id="GO:0006749">
    <property type="term" value="P:glutathione metabolic process"/>
    <property type="evidence" value="ECO:0007669"/>
    <property type="project" value="TreeGrafter"/>
</dbReference>
<evidence type="ECO:0000256" key="5">
    <source>
        <dbReference type="ARBA" id="ARBA00022679"/>
    </source>
</evidence>
<dbReference type="InterPro" id="IPR010987">
    <property type="entry name" value="Glutathione-S-Trfase_C-like"/>
</dbReference>
<feature type="domain" description="GST C-terminal" evidence="13">
    <location>
        <begin position="106"/>
        <end position="234"/>
    </location>
</feature>
<evidence type="ECO:0000313" key="14">
    <source>
        <dbReference type="EMBL" id="CAB3402611.1"/>
    </source>
</evidence>
<dbReference type="OrthoDB" id="4951845at2759"/>
<evidence type="ECO:0000256" key="6">
    <source>
        <dbReference type="ARBA" id="ARBA00023002"/>
    </source>
</evidence>
<evidence type="ECO:0000256" key="1">
    <source>
        <dbReference type="ARBA" id="ARBA00011067"/>
    </source>
</evidence>
<dbReference type="PROSITE" id="PS50405">
    <property type="entry name" value="GST_CTER"/>
    <property type="match status" value="1"/>
</dbReference>
<dbReference type="Pfam" id="PF00043">
    <property type="entry name" value="GST_C"/>
    <property type="match status" value="1"/>
</dbReference>
<dbReference type="Pfam" id="PF02798">
    <property type="entry name" value="GST_N"/>
    <property type="match status" value="1"/>
</dbReference>
<dbReference type="GO" id="GO:0050610">
    <property type="term" value="F:methylarsonate reductase activity"/>
    <property type="evidence" value="ECO:0007669"/>
    <property type="project" value="UniProtKB-EC"/>
</dbReference>
<dbReference type="InterPro" id="IPR004046">
    <property type="entry name" value="GST_C"/>
</dbReference>
<comment type="similarity">
    <text evidence="1">Belongs to the GST superfamily. Omega family.</text>
</comment>
<evidence type="ECO:0000256" key="10">
    <source>
        <dbReference type="ARBA" id="ARBA00048353"/>
    </source>
</evidence>
<comment type="caution">
    <text evidence="14">The sequence shown here is derived from an EMBL/GenBank/DDBJ whole genome shotgun (WGS) entry which is preliminary data.</text>
</comment>
<comment type="catalytic activity">
    <reaction evidence="9">
        <text>RX + glutathione = an S-substituted glutathione + a halide anion + H(+)</text>
        <dbReference type="Rhea" id="RHEA:16437"/>
        <dbReference type="ChEBI" id="CHEBI:15378"/>
        <dbReference type="ChEBI" id="CHEBI:16042"/>
        <dbReference type="ChEBI" id="CHEBI:17792"/>
        <dbReference type="ChEBI" id="CHEBI:57925"/>
        <dbReference type="ChEBI" id="CHEBI:90779"/>
        <dbReference type="EC" id="2.5.1.18"/>
    </reaction>
</comment>
<keyword evidence="15" id="KW-1185">Reference proteome</keyword>
<evidence type="ECO:0000256" key="11">
    <source>
        <dbReference type="ARBA" id="ARBA00049544"/>
    </source>
</evidence>
<evidence type="ECO:0000259" key="13">
    <source>
        <dbReference type="PROSITE" id="PS50405"/>
    </source>
</evidence>
<dbReference type="Gene3D" id="3.40.30.10">
    <property type="entry name" value="Glutaredoxin"/>
    <property type="match status" value="1"/>
</dbReference>
<reference evidence="14 15" key="1">
    <citation type="submission" date="2020-04" db="EMBL/GenBank/DDBJ databases">
        <authorList>
            <person name="Laetsch R D."/>
            <person name="Stevens L."/>
            <person name="Kumar S."/>
            <person name="Blaxter L. M."/>
        </authorList>
    </citation>
    <scope>NUCLEOTIDE SEQUENCE [LARGE SCALE GENOMIC DNA]</scope>
</reference>
<proteinExistence type="inferred from homology"/>
<organism evidence="14 15">
    <name type="scientific">Caenorhabditis bovis</name>
    <dbReference type="NCBI Taxonomy" id="2654633"/>
    <lineage>
        <taxon>Eukaryota</taxon>
        <taxon>Metazoa</taxon>
        <taxon>Ecdysozoa</taxon>
        <taxon>Nematoda</taxon>
        <taxon>Chromadorea</taxon>
        <taxon>Rhabditida</taxon>
        <taxon>Rhabditina</taxon>
        <taxon>Rhabditomorpha</taxon>
        <taxon>Rhabditoidea</taxon>
        <taxon>Rhabditidae</taxon>
        <taxon>Peloderinae</taxon>
        <taxon>Caenorhabditis</taxon>
    </lineage>
</organism>
<comment type="catalytic activity">
    <reaction evidence="11">
        <text>L-dehydroascorbate + 2 glutathione = glutathione disulfide + L-ascorbate</text>
        <dbReference type="Rhea" id="RHEA:24424"/>
        <dbReference type="ChEBI" id="CHEBI:38290"/>
        <dbReference type="ChEBI" id="CHEBI:57925"/>
        <dbReference type="ChEBI" id="CHEBI:58297"/>
        <dbReference type="ChEBI" id="CHEBI:58539"/>
        <dbReference type="EC" id="1.8.5.1"/>
    </reaction>
</comment>
<evidence type="ECO:0000256" key="3">
    <source>
        <dbReference type="ARBA" id="ARBA00012452"/>
    </source>
</evidence>
<evidence type="ECO:0000256" key="9">
    <source>
        <dbReference type="ARBA" id="ARBA00047960"/>
    </source>
</evidence>
<sequence length="250" mass="28230">MPLVGADSKALKKGDAEKPLEPGAFRVYNMRFCPWSERVMIYVARKGIDAEVINLNVTDKPQWYFSKHYLGKAPAVEHDGKVVIESGYIPEYLDDIFPESRILPNDPYLKAQQKLLAERLTLVAMAVPCLFAVMRDKSLKEEKNEKVIEALTTAESLLIADFYAGDQPGYPDFLTFPFFEKIWWATALEGVTDLPTADFPGIEKFPKLTKWFKVMLNSPEVQAATQPIEHGSAFMNAYATHSILDYDLGL</sequence>
<dbReference type="InterPro" id="IPR040079">
    <property type="entry name" value="Glutathione_S-Trfase"/>
</dbReference>
<dbReference type="PANTHER" id="PTHR43968">
    <property type="match status" value="1"/>
</dbReference>
<dbReference type="PROSITE" id="PS50404">
    <property type="entry name" value="GST_NTER"/>
    <property type="match status" value="1"/>
</dbReference>
<comment type="catalytic activity">
    <reaction evidence="10">
        <text>methylarsonate + 2 glutathione + H(+) = methylarsonous acid + glutathione disulfide + H2O</text>
        <dbReference type="Rhea" id="RHEA:15969"/>
        <dbReference type="ChEBI" id="CHEBI:15377"/>
        <dbReference type="ChEBI" id="CHEBI:15378"/>
        <dbReference type="ChEBI" id="CHEBI:17826"/>
        <dbReference type="ChEBI" id="CHEBI:33409"/>
        <dbReference type="ChEBI" id="CHEBI:57925"/>
        <dbReference type="ChEBI" id="CHEBI:58297"/>
        <dbReference type="EC" id="1.20.4.2"/>
    </reaction>
</comment>
<keyword evidence="5" id="KW-0808">Transferase</keyword>
<dbReference type="FunFam" id="1.20.1050.10:FF:000009">
    <property type="entry name" value="Glutathione S-transferase omega-1"/>
    <property type="match status" value="1"/>
</dbReference>
<dbReference type="EC" id="2.5.1.18" evidence="3"/>
<dbReference type="SFLD" id="SFLDG00358">
    <property type="entry name" value="Main_(cytGST)"/>
    <property type="match status" value="1"/>
</dbReference>
<dbReference type="SFLD" id="SFLDS00019">
    <property type="entry name" value="Glutathione_Transferase_(cytos"/>
    <property type="match status" value="1"/>
</dbReference>
<protein>
    <recommendedName>
        <fullName evidence="7">Glutathione-dependent dehydroascorbate reductase</fullName>
        <ecNumber evidence="4">1.20.4.2</ecNumber>
        <ecNumber evidence="2">1.8.5.1</ecNumber>
        <ecNumber evidence="3">2.5.1.18</ecNumber>
    </recommendedName>
    <alternativeName>
        <fullName evidence="8">Monomethylarsonic acid reductase</fullName>
    </alternativeName>
</protein>
<dbReference type="PRINTS" id="PR01625">
    <property type="entry name" value="GSTRNSFRASEO"/>
</dbReference>
<dbReference type="InterPro" id="IPR005442">
    <property type="entry name" value="GST_omega"/>
</dbReference>
<dbReference type="PANTHER" id="PTHR43968:SF6">
    <property type="entry name" value="GLUTATHIONE S-TRANSFERASE OMEGA"/>
    <property type="match status" value="1"/>
</dbReference>
<evidence type="ECO:0000256" key="8">
    <source>
        <dbReference type="ARBA" id="ARBA00032681"/>
    </source>
</evidence>
<dbReference type="EMBL" id="CADEPM010000003">
    <property type="protein sequence ID" value="CAB3402611.1"/>
    <property type="molecule type" value="Genomic_DNA"/>
</dbReference>
<dbReference type="FunFam" id="3.40.30.10:FF:000123">
    <property type="entry name" value="Glutathione transferase o1"/>
    <property type="match status" value="1"/>
</dbReference>
<dbReference type="Gene3D" id="1.20.1050.10">
    <property type="match status" value="1"/>
</dbReference>
<accession>A0A8S1EMZ3</accession>
<dbReference type="GO" id="GO:0005737">
    <property type="term" value="C:cytoplasm"/>
    <property type="evidence" value="ECO:0007669"/>
    <property type="project" value="InterPro"/>
</dbReference>
<dbReference type="SUPFAM" id="SSF47616">
    <property type="entry name" value="GST C-terminal domain-like"/>
    <property type="match status" value="1"/>
</dbReference>